<sequence length="642" mass="70546">KMAAHIASSKKKSNLSALFSKENTPKVTRKNILCPVSQEWPRATKTVEDTILAKLTEKLTSVINVFKSTKKSVTDDKTEKSRVRSQLEIGTSCVFRALERESLACILVSGQATPAIAVDHIISLGRERGCPLLCLDQLAPTVARATKSQCLPLAIGFKKMEDNSHSDFTEIISLVKDNVTVQASQNTQLNVKIDVLHRENVKRTNSNKNIPLRIVADIEQEILAALKRIFSGALTVSIDKQKLQKKKRQRKKKNLKDAFNKALHCQFDIGKRTVADILEQGKMCLILVSEEILSVLLSETQSTSLLSLAAVRKCPVVVLPGLINTMRDLCGGSISVLGLKKITTLQGDQKNFKHVIDKCLQAVNSRSQELLSQLETKQMVSEASDVKIVTSEEPDERSLNHDHEETVAAVSGACDDKMSHDISVDKDNKLIDKDSSSSDNEEEEVTEDYSYLYIMKKDSKELAQVEQELKSVIEDTEQDAFSADYISLTSSSRELKSQSSKFSEKQKGRTAGAKMSTSSSFRKPQNSDSNSIGTIVSGDKERSVSSAENSSLLTEFIVPSGENLGSDICNVATAAVSNIILPQDKSIPSPLFSLCRSGDDTSHPGKNTHKTSLQKTLQSKRKLSTSNQEDCVLGTNELPQSE</sequence>
<dbReference type="InterPro" id="IPR029064">
    <property type="entry name" value="Ribosomal_eL30-like_sf"/>
</dbReference>
<feature type="region of interest" description="Disordered" evidence="1">
    <location>
        <begin position="496"/>
        <end position="544"/>
    </location>
</feature>
<proteinExistence type="predicted"/>
<name>A0A0B6ZUH0_9EUPU</name>
<dbReference type="GO" id="GO:0005655">
    <property type="term" value="C:nucleolar ribonuclease P complex"/>
    <property type="evidence" value="ECO:0007669"/>
    <property type="project" value="InterPro"/>
</dbReference>
<feature type="compositionally biased region" description="Basic and acidic residues" evidence="1">
    <location>
        <begin position="418"/>
        <end position="436"/>
    </location>
</feature>
<feature type="non-terminal residue" evidence="2">
    <location>
        <position position="642"/>
    </location>
</feature>
<feature type="region of interest" description="Disordered" evidence="1">
    <location>
        <begin position="595"/>
        <end position="642"/>
    </location>
</feature>
<dbReference type="AlphaFoldDB" id="A0A0B6ZUH0"/>
<gene>
    <name evidence="2" type="primary">ORF78454</name>
</gene>
<feature type="compositionally biased region" description="Polar residues" evidence="1">
    <location>
        <begin position="515"/>
        <end position="534"/>
    </location>
</feature>
<organism evidence="2">
    <name type="scientific">Arion vulgaris</name>
    <dbReference type="NCBI Taxonomy" id="1028688"/>
    <lineage>
        <taxon>Eukaryota</taxon>
        <taxon>Metazoa</taxon>
        <taxon>Spiralia</taxon>
        <taxon>Lophotrochozoa</taxon>
        <taxon>Mollusca</taxon>
        <taxon>Gastropoda</taxon>
        <taxon>Heterobranchia</taxon>
        <taxon>Euthyneura</taxon>
        <taxon>Panpulmonata</taxon>
        <taxon>Eupulmonata</taxon>
        <taxon>Stylommatophora</taxon>
        <taxon>Helicina</taxon>
        <taxon>Arionoidea</taxon>
        <taxon>Arionidae</taxon>
        <taxon>Arion</taxon>
    </lineage>
</organism>
<dbReference type="GO" id="GO:0000172">
    <property type="term" value="C:ribonuclease MRP complex"/>
    <property type="evidence" value="ECO:0007669"/>
    <property type="project" value="InterPro"/>
</dbReference>
<dbReference type="GO" id="GO:0001650">
    <property type="term" value="C:fibrillar center"/>
    <property type="evidence" value="ECO:0007669"/>
    <property type="project" value="TreeGrafter"/>
</dbReference>
<dbReference type="SUPFAM" id="SSF55315">
    <property type="entry name" value="L30e-like"/>
    <property type="match status" value="1"/>
</dbReference>
<dbReference type="InterPro" id="IPR042848">
    <property type="entry name" value="Rpp38"/>
</dbReference>
<feature type="non-terminal residue" evidence="2">
    <location>
        <position position="1"/>
    </location>
</feature>
<dbReference type="PANTHER" id="PTHR46948:SF1">
    <property type="entry name" value="RIBONUCLEASE P PROTEIN SUBUNIT P38"/>
    <property type="match status" value="1"/>
</dbReference>
<reference evidence="2" key="1">
    <citation type="submission" date="2014-12" db="EMBL/GenBank/DDBJ databases">
        <title>Insight into the proteome of Arion vulgaris.</title>
        <authorList>
            <person name="Aradska J."/>
            <person name="Bulat T."/>
            <person name="Smidak R."/>
            <person name="Sarate P."/>
            <person name="Gangsoo J."/>
            <person name="Sialana F."/>
            <person name="Bilban M."/>
            <person name="Lubec G."/>
        </authorList>
    </citation>
    <scope>NUCLEOTIDE SEQUENCE</scope>
    <source>
        <tissue evidence="2">Skin</tissue>
    </source>
</reference>
<evidence type="ECO:0008006" key="3">
    <source>
        <dbReference type="Google" id="ProtNLM"/>
    </source>
</evidence>
<dbReference type="PANTHER" id="PTHR46948">
    <property type="entry name" value="RIBONUCLEASE P PROTEIN SUBUNIT P38"/>
    <property type="match status" value="1"/>
</dbReference>
<dbReference type="EMBL" id="HACG01024591">
    <property type="protein sequence ID" value="CEK71456.1"/>
    <property type="molecule type" value="Transcribed_RNA"/>
</dbReference>
<evidence type="ECO:0000313" key="2">
    <source>
        <dbReference type="EMBL" id="CEK71456.1"/>
    </source>
</evidence>
<dbReference type="GO" id="GO:0001682">
    <property type="term" value="P:tRNA 5'-leader removal"/>
    <property type="evidence" value="ECO:0007669"/>
    <property type="project" value="InterPro"/>
</dbReference>
<accession>A0A0B6ZUH0</accession>
<dbReference type="GO" id="GO:0004526">
    <property type="term" value="F:ribonuclease P activity"/>
    <property type="evidence" value="ECO:0007669"/>
    <property type="project" value="TreeGrafter"/>
</dbReference>
<dbReference type="GO" id="GO:0033204">
    <property type="term" value="F:ribonuclease P RNA binding"/>
    <property type="evidence" value="ECO:0007669"/>
    <property type="project" value="TreeGrafter"/>
</dbReference>
<dbReference type="Gene3D" id="3.30.1330.30">
    <property type="match status" value="1"/>
</dbReference>
<protein>
    <recommendedName>
        <fullName evidence="3">Ribosomal protein L7Ae/L30e/S12e/Gadd45 domain-containing protein</fullName>
    </recommendedName>
</protein>
<feature type="region of interest" description="Disordered" evidence="1">
    <location>
        <begin position="418"/>
        <end position="446"/>
    </location>
</feature>
<evidence type="ECO:0000256" key="1">
    <source>
        <dbReference type="SAM" id="MobiDB-lite"/>
    </source>
</evidence>